<sequence>MPPSPLLQESKPEEETSFLDEADVFPRNSNEHDHPPNHRFSLCCCKKSNIAAKFQFFPQGSRSGAVVNICSATLGVGVLALPYAIKSAGLVVGLLLLFGASILTICSIDWITKAMHRTGCTTYDDLTYAICGTVARYTLEFLNFVFCFGGSVAYIIAVGDILDQVIIGLMNNPPHWLNRTFIMVVFWAIAMYPLSLFEKIDALRYSSLVGLISVFYLVVAVVIHSSKDLASSSTSTWDTVNLWPENFWDVVRACPLIMFAYSCQPNVASIFTELGEHNNDDDDKNEEAHVSSKDERHPSDVTSSTTSFSASLHSSMNETTTPTTSLSDSNNPNDEGNAKLKAMRCVTRSAIIMVLTFYTLVGVFGYVNFGNYTMPNVLKNYCIHDTKNVMMIIAFVGIAVAIVMGFPLNVFPARTTLSGVLRRMEKTKYWKKLRSCSGCGRRVGVDESGEENIDEEMLDEPLLSPGNTGTNSTESNGAHNTTTSEIEAPSSSSISSPAQPQPAPKSSKLRHVVLTTLISGSALGVAIAVPNIKFVLGLMGGVASSFIAFIFPALFARDAHLRSLEGGNTSKIRDCCRISFIWFVIAVGVVVGVMSTGITIYDVAHPEKIPSECSKTNPHHNDLHSYLNFMVWDTQG</sequence>
<evidence type="ECO:0000313" key="8">
    <source>
        <dbReference type="EMBL" id="CAE4655178.1"/>
    </source>
</evidence>
<gene>
    <name evidence="8" type="ORF">DBRI00130_LOCUS39033</name>
</gene>
<feature type="transmembrane region" description="Helical" evidence="6">
    <location>
        <begin position="389"/>
        <end position="413"/>
    </location>
</feature>
<feature type="region of interest" description="Disordered" evidence="5">
    <location>
        <begin position="278"/>
        <end position="334"/>
    </location>
</feature>
<evidence type="ECO:0000256" key="2">
    <source>
        <dbReference type="ARBA" id="ARBA00022692"/>
    </source>
</evidence>
<dbReference type="EMBL" id="HBNS01053618">
    <property type="protein sequence ID" value="CAE4655178.1"/>
    <property type="molecule type" value="Transcribed_RNA"/>
</dbReference>
<comment type="subcellular location">
    <subcellularLocation>
        <location evidence="1">Membrane</location>
        <topology evidence="1">Multi-pass membrane protein</topology>
    </subcellularLocation>
</comment>
<proteinExistence type="predicted"/>
<keyword evidence="2 6" id="KW-0812">Transmembrane</keyword>
<name>A0A7S4W623_9STRA</name>
<feature type="transmembrane region" description="Helical" evidence="6">
    <location>
        <begin position="512"/>
        <end position="529"/>
    </location>
</feature>
<dbReference type="PANTHER" id="PTHR22950">
    <property type="entry name" value="AMINO ACID TRANSPORTER"/>
    <property type="match status" value="1"/>
</dbReference>
<dbReference type="GO" id="GO:0016020">
    <property type="term" value="C:membrane"/>
    <property type="evidence" value="ECO:0007669"/>
    <property type="project" value="UniProtKB-SubCell"/>
</dbReference>
<feature type="transmembrane region" description="Helical" evidence="6">
    <location>
        <begin position="580"/>
        <end position="601"/>
    </location>
</feature>
<feature type="domain" description="Amino acid transporter transmembrane" evidence="7">
    <location>
        <begin position="64"/>
        <end position="274"/>
    </location>
</feature>
<organism evidence="8">
    <name type="scientific">Ditylum brightwellii</name>
    <dbReference type="NCBI Taxonomy" id="49249"/>
    <lineage>
        <taxon>Eukaryota</taxon>
        <taxon>Sar</taxon>
        <taxon>Stramenopiles</taxon>
        <taxon>Ochrophyta</taxon>
        <taxon>Bacillariophyta</taxon>
        <taxon>Mediophyceae</taxon>
        <taxon>Lithodesmiophycidae</taxon>
        <taxon>Lithodesmiales</taxon>
        <taxon>Lithodesmiaceae</taxon>
        <taxon>Ditylum</taxon>
    </lineage>
</organism>
<dbReference type="GO" id="GO:0015179">
    <property type="term" value="F:L-amino acid transmembrane transporter activity"/>
    <property type="evidence" value="ECO:0007669"/>
    <property type="project" value="TreeGrafter"/>
</dbReference>
<evidence type="ECO:0000256" key="6">
    <source>
        <dbReference type="SAM" id="Phobius"/>
    </source>
</evidence>
<protein>
    <recommendedName>
        <fullName evidence="7">Amino acid transporter transmembrane domain-containing protein</fullName>
    </recommendedName>
</protein>
<reference evidence="8" key="1">
    <citation type="submission" date="2021-01" db="EMBL/GenBank/DDBJ databases">
        <authorList>
            <person name="Corre E."/>
            <person name="Pelletier E."/>
            <person name="Niang G."/>
            <person name="Scheremetjew M."/>
            <person name="Finn R."/>
            <person name="Kale V."/>
            <person name="Holt S."/>
            <person name="Cochrane G."/>
            <person name="Meng A."/>
            <person name="Brown T."/>
            <person name="Cohen L."/>
        </authorList>
    </citation>
    <scope>NUCLEOTIDE SEQUENCE</scope>
    <source>
        <strain evidence="8">GSO104</strain>
    </source>
</reference>
<accession>A0A7S4W623</accession>
<feature type="domain" description="Amino acid transporter transmembrane" evidence="7">
    <location>
        <begin position="338"/>
        <end position="598"/>
    </location>
</feature>
<feature type="region of interest" description="Disordered" evidence="5">
    <location>
        <begin position="444"/>
        <end position="507"/>
    </location>
</feature>
<evidence type="ECO:0000256" key="5">
    <source>
        <dbReference type="SAM" id="MobiDB-lite"/>
    </source>
</evidence>
<evidence type="ECO:0000256" key="4">
    <source>
        <dbReference type="ARBA" id="ARBA00023136"/>
    </source>
</evidence>
<evidence type="ECO:0000259" key="7">
    <source>
        <dbReference type="Pfam" id="PF01490"/>
    </source>
</evidence>
<feature type="transmembrane region" description="Helical" evidence="6">
    <location>
        <begin position="65"/>
        <end position="85"/>
    </location>
</feature>
<feature type="transmembrane region" description="Helical" evidence="6">
    <location>
        <begin position="91"/>
        <end position="111"/>
    </location>
</feature>
<feature type="transmembrane region" description="Helical" evidence="6">
    <location>
        <begin position="349"/>
        <end position="369"/>
    </location>
</feature>
<feature type="compositionally biased region" description="Low complexity" evidence="5">
    <location>
        <begin position="300"/>
        <end position="315"/>
    </location>
</feature>
<feature type="compositionally biased region" description="Polar residues" evidence="5">
    <location>
        <begin position="465"/>
        <end position="483"/>
    </location>
</feature>
<feature type="compositionally biased region" description="Acidic residues" evidence="5">
    <location>
        <begin position="447"/>
        <end position="459"/>
    </location>
</feature>
<dbReference type="AlphaFoldDB" id="A0A7S4W623"/>
<dbReference type="InterPro" id="IPR013057">
    <property type="entry name" value="AA_transpt_TM"/>
</dbReference>
<dbReference type="PANTHER" id="PTHR22950:SF702">
    <property type="entry name" value="AMINO ACID TRANSPORTER PROTEIN"/>
    <property type="match status" value="1"/>
</dbReference>
<feature type="transmembrane region" description="Helical" evidence="6">
    <location>
        <begin position="176"/>
        <end position="196"/>
    </location>
</feature>
<feature type="compositionally biased region" description="Low complexity" evidence="5">
    <location>
        <begin position="484"/>
        <end position="498"/>
    </location>
</feature>
<feature type="transmembrane region" description="Helical" evidence="6">
    <location>
        <begin position="535"/>
        <end position="555"/>
    </location>
</feature>
<evidence type="ECO:0000256" key="1">
    <source>
        <dbReference type="ARBA" id="ARBA00004141"/>
    </source>
</evidence>
<keyword evidence="3 6" id="KW-1133">Transmembrane helix</keyword>
<dbReference type="Pfam" id="PF01490">
    <property type="entry name" value="Aa_trans"/>
    <property type="match status" value="2"/>
</dbReference>
<feature type="compositionally biased region" description="Polar residues" evidence="5">
    <location>
        <begin position="316"/>
        <end position="334"/>
    </location>
</feature>
<feature type="transmembrane region" description="Helical" evidence="6">
    <location>
        <begin position="202"/>
        <end position="223"/>
    </location>
</feature>
<feature type="compositionally biased region" description="Basic and acidic residues" evidence="5">
    <location>
        <begin position="286"/>
        <end position="299"/>
    </location>
</feature>
<evidence type="ECO:0000256" key="3">
    <source>
        <dbReference type="ARBA" id="ARBA00022989"/>
    </source>
</evidence>
<keyword evidence="4 6" id="KW-0472">Membrane</keyword>